<dbReference type="AlphaFoldDB" id="A0A2N8ZKY4"/>
<feature type="domain" description="Zorya protein ZorC EH" evidence="1">
    <location>
        <begin position="32"/>
        <end position="456"/>
    </location>
</feature>
<keyword evidence="3" id="KW-1185">Reference proteome</keyword>
<gene>
    <name evidence="2" type="ORF">VTAP4600_B0936</name>
</gene>
<dbReference type="RefSeq" id="WP_231897926.1">
    <property type="nucleotide sequence ID" value="NZ_LT960612.1"/>
</dbReference>
<evidence type="ECO:0000313" key="2">
    <source>
        <dbReference type="EMBL" id="SON52547.1"/>
    </source>
</evidence>
<dbReference type="KEGG" id="vta:B0936"/>
<sequence length="486" mass="56251">MMQDFIKIKLNRLAVNIPERPFGNSINNLGKITADLNRLSTEAGTDNEKYKTAWKQVITTLKVKQSLLDVIKSKLEIRALSFALSSPMKSAIKVTPALLERIDQITHNKPGNLFIESLFQYYLNEFNSIYDLELVSNWLVDAREFRDLNSASDRDLISPSGPKWLAESAIKRGLDFDQLVSHLNLDKFKSGQFMELAQRTYYVEQLKTIPLNEPNDLLIEVQKPEVFNARFNDTDLLGHQILNILIERSPTDNIHESWLNVIMAIAGDPRIPTTHHRYIKWWSRIASSHIARVRGWLSRLDLKLFLEALEDFSNSSFDPEMKRMYPSRKRFLEGLYDKKLISNTRLYMSRQMSEYLKRNYKAEHLPNFSIIKDNDKSIIYVDLGSAHLVEGSHSCYLWVYDSLDPSATVYDYNKNLETYSGLTAGLNRKMQLMGHGATAKITHSPANFSWQRKAIDELNYLDVDVNMKDVLINKDYSRYVRMFGVD</sequence>
<proteinExistence type="predicted"/>
<name>A0A2N8ZKY4_9VIBR</name>
<dbReference type="Proteomes" id="UP000235828">
    <property type="component" value="Chromosome B"/>
</dbReference>
<evidence type="ECO:0000259" key="1">
    <source>
        <dbReference type="Pfam" id="PF15611"/>
    </source>
</evidence>
<dbReference type="InterPro" id="IPR028943">
    <property type="entry name" value="ZorC_EH_Signature_dom"/>
</dbReference>
<dbReference type="EMBL" id="LT960612">
    <property type="protein sequence ID" value="SON52547.1"/>
    <property type="molecule type" value="Genomic_DNA"/>
</dbReference>
<reference evidence="2 3" key="1">
    <citation type="submission" date="2017-10" db="EMBL/GenBank/DDBJ databases">
        <authorList>
            <person name="Banno H."/>
            <person name="Chua N.-H."/>
        </authorList>
    </citation>
    <scope>NUCLEOTIDE SEQUENCE [LARGE SCALE GENOMIC DNA]</scope>
    <source>
        <strain evidence="2">Vibrio tapetis CECT4600</strain>
    </source>
</reference>
<protein>
    <recommendedName>
        <fullName evidence="1">Zorya protein ZorC EH domain-containing protein</fullName>
    </recommendedName>
</protein>
<organism evidence="2 3">
    <name type="scientific">Vibrio tapetis subsp. tapetis</name>
    <dbReference type="NCBI Taxonomy" id="1671868"/>
    <lineage>
        <taxon>Bacteria</taxon>
        <taxon>Pseudomonadati</taxon>
        <taxon>Pseudomonadota</taxon>
        <taxon>Gammaproteobacteria</taxon>
        <taxon>Vibrionales</taxon>
        <taxon>Vibrionaceae</taxon>
        <taxon>Vibrio</taxon>
    </lineage>
</organism>
<dbReference type="Pfam" id="PF15611">
    <property type="entry name" value="EH_Signature"/>
    <property type="match status" value="1"/>
</dbReference>
<evidence type="ECO:0000313" key="3">
    <source>
        <dbReference type="Proteomes" id="UP000235828"/>
    </source>
</evidence>
<accession>A0A2N8ZKY4</accession>